<reference evidence="2 3" key="1">
    <citation type="submission" date="2022-12" db="EMBL/GenBank/DDBJ databases">
        <title>Sphingomonas abieness sp. nov., an endophytic bacterium isolated from Abies koreana.</title>
        <authorList>
            <person name="Jiang L."/>
            <person name="Lee J."/>
        </authorList>
    </citation>
    <scope>NUCLEOTIDE SEQUENCE [LARGE SCALE GENOMIC DNA]</scope>
    <source>
        <strain evidence="3">PAMB 00755</strain>
    </source>
</reference>
<dbReference type="RefSeq" id="WP_270077091.1">
    <property type="nucleotide sequence ID" value="NZ_CP115174.1"/>
</dbReference>
<gene>
    <name evidence="2" type="ORF">PBT88_20330</name>
</gene>
<keyword evidence="1" id="KW-0732">Signal</keyword>
<name>A0ABY7NLQ5_9SPHN</name>
<feature type="signal peptide" evidence="1">
    <location>
        <begin position="1"/>
        <end position="17"/>
    </location>
</feature>
<proteinExistence type="predicted"/>
<feature type="chain" id="PRO_5045190083" description="Lipoprotein" evidence="1">
    <location>
        <begin position="18"/>
        <end position="111"/>
    </location>
</feature>
<accession>A0ABY7NLQ5</accession>
<evidence type="ECO:0000256" key="1">
    <source>
        <dbReference type="SAM" id="SignalP"/>
    </source>
</evidence>
<dbReference type="EMBL" id="CP115174">
    <property type="protein sequence ID" value="WBO22448.1"/>
    <property type="molecule type" value="Genomic_DNA"/>
</dbReference>
<sequence length="111" mass="11417">MLLGGAMKRLILSLALAAAASGCSMVSPEARVRAKLIAAGVKPPMAGCMAGKLVRKLDAGELKQLAQAARLPRQQPGSMSFDELADRLRALNDPHIVGVVTRVGLGCAIAG</sequence>
<protein>
    <recommendedName>
        <fullName evidence="4">Lipoprotein</fullName>
    </recommendedName>
</protein>
<evidence type="ECO:0000313" key="3">
    <source>
        <dbReference type="Proteomes" id="UP001210865"/>
    </source>
</evidence>
<dbReference type="Proteomes" id="UP001210865">
    <property type="component" value="Chromosome"/>
</dbReference>
<evidence type="ECO:0000313" key="2">
    <source>
        <dbReference type="EMBL" id="WBO22448.1"/>
    </source>
</evidence>
<organism evidence="2 3">
    <name type="scientific">Sphingomonas abietis</name>
    <dbReference type="NCBI Taxonomy" id="3012344"/>
    <lineage>
        <taxon>Bacteria</taxon>
        <taxon>Pseudomonadati</taxon>
        <taxon>Pseudomonadota</taxon>
        <taxon>Alphaproteobacteria</taxon>
        <taxon>Sphingomonadales</taxon>
        <taxon>Sphingomonadaceae</taxon>
        <taxon>Sphingomonas</taxon>
    </lineage>
</organism>
<keyword evidence="3" id="KW-1185">Reference proteome</keyword>
<evidence type="ECO:0008006" key="4">
    <source>
        <dbReference type="Google" id="ProtNLM"/>
    </source>
</evidence>